<name>A0A7X0STP9_9BACL</name>
<protein>
    <submittedName>
        <fullName evidence="2">Extracellular solute-binding protein</fullName>
    </submittedName>
</protein>
<dbReference type="InterPro" id="IPR006059">
    <property type="entry name" value="SBP"/>
</dbReference>
<feature type="signal peptide" evidence="1">
    <location>
        <begin position="1"/>
        <end position="21"/>
    </location>
</feature>
<dbReference type="InterPro" id="IPR050490">
    <property type="entry name" value="Bact_solute-bd_prot1"/>
</dbReference>
<sequence length="452" mass="48353">MGRLGNMTRMYKGMIALPVLAAVLAGCGDSGSTSNSSQGAASGSASQGNGEKIKLSVWHNYSGDDLRAKTVRGLIEQFRKEHPEVELDSQPIPTDAYRQRIQTVAAARELPDVFMSYSGSFTDEFQKAGLIQPISELLEGNKEWADGFLPGAMDIFTYDGEVYSVPVAMSATSFLFYNKELFEKNGLSVPKTWDELLADVKAFKEKGITPIALGNQAPWVAQSTMFGVMADRLTGTDWFMNAIHGQGASFTDPIFVKALGYFKQLSDAGAFQEGANSLDNTQAEQTFIQGNAAMIMNGSWSISDWAASATQDQMDKVGVAVFPTLPDGKGKANTITGGPGGGFVLNAEAEGRKRELAMELIYKLSSADAQKAVAESNSMVMYNVDIDSSKVTPLFNEAFNLVKTLSFSPVYDLYMSAAGGEAVNNGLQDLMLGGKPETVAAQIQAAQAGTGN</sequence>
<dbReference type="Proteomes" id="UP000564644">
    <property type="component" value="Unassembled WGS sequence"/>
</dbReference>
<dbReference type="PANTHER" id="PTHR43649:SF14">
    <property type="entry name" value="BLR3389 PROTEIN"/>
    <property type="match status" value="1"/>
</dbReference>
<keyword evidence="3" id="KW-1185">Reference proteome</keyword>
<dbReference type="EMBL" id="JACJVO010000062">
    <property type="protein sequence ID" value="MBB6735942.1"/>
    <property type="molecule type" value="Genomic_DNA"/>
</dbReference>
<accession>A0A7X0STP9</accession>
<gene>
    <name evidence="2" type="ORF">H7C18_34045</name>
</gene>
<comment type="caution">
    <text evidence="2">The sequence shown here is derived from an EMBL/GenBank/DDBJ whole genome shotgun (WGS) entry which is preliminary data.</text>
</comment>
<keyword evidence="1" id="KW-0732">Signal</keyword>
<organism evidence="2 3">
    <name type="scientific">Cohnella zeiphila</name>
    <dbReference type="NCBI Taxonomy" id="2761120"/>
    <lineage>
        <taxon>Bacteria</taxon>
        <taxon>Bacillati</taxon>
        <taxon>Bacillota</taxon>
        <taxon>Bacilli</taxon>
        <taxon>Bacillales</taxon>
        <taxon>Paenibacillaceae</taxon>
        <taxon>Cohnella</taxon>
    </lineage>
</organism>
<dbReference type="PROSITE" id="PS51257">
    <property type="entry name" value="PROKAR_LIPOPROTEIN"/>
    <property type="match status" value="1"/>
</dbReference>
<feature type="chain" id="PRO_5031004076" evidence="1">
    <location>
        <begin position="22"/>
        <end position="452"/>
    </location>
</feature>
<evidence type="ECO:0000256" key="1">
    <source>
        <dbReference type="SAM" id="SignalP"/>
    </source>
</evidence>
<evidence type="ECO:0000313" key="2">
    <source>
        <dbReference type="EMBL" id="MBB6735942.1"/>
    </source>
</evidence>
<dbReference type="PANTHER" id="PTHR43649">
    <property type="entry name" value="ARABINOSE-BINDING PROTEIN-RELATED"/>
    <property type="match status" value="1"/>
</dbReference>
<dbReference type="AlphaFoldDB" id="A0A7X0STP9"/>
<dbReference type="Gene3D" id="3.40.190.10">
    <property type="entry name" value="Periplasmic binding protein-like II"/>
    <property type="match status" value="2"/>
</dbReference>
<reference evidence="2 3" key="1">
    <citation type="submission" date="2020-08" db="EMBL/GenBank/DDBJ databases">
        <title>Cohnella phylogeny.</title>
        <authorList>
            <person name="Dunlap C."/>
        </authorList>
    </citation>
    <scope>NUCLEOTIDE SEQUENCE [LARGE SCALE GENOMIC DNA]</scope>
    <source>
        <strain evidence="2 3">CBP 2801</strain>
    </source>
</reference>
<evidence type="ECO:0000313" key="3">
    <source>
        <dbReference type="Proteomes" id="UP000564644"/>
    </source>
</evidence>
<dbReference type="SUPFAM" id="SSF53850">
    <property type="entry name" value="Periplasmic binding protein-like II"/>
    <property type="match status" value="1"/>
</dbReference>
<dbReference type="Pfam" id="PF01547">
    <property type="entry name" value="SBP_bac_1"/>
    <property type="match status" value="1"/>
</dbReference>
<proteinExistence type="predicted"/>